<name>A0A6J7FVT7_9ZZZZ</name>
<proteinExistence type="predicted"/>
<sequence>MAPCNAIDAVTERSVITGNQLCSSVEPCGADAASVVARVAATASISSKHTDRWMSAAAIRFGAAVAQYAKPTATADGEGAALDGVIGATLRRIAVLSSPRKNGEVLYAIVVITRE</sequence>
<dbReference type="AlphaFoldDB" id="A0A6J7FVT7"/>
<reference evidence="1" key="1">
    <citation type="submission" date="2020-05" db="EMBL/GenBank/DDBJ databases">
        <authorList>
            <person name="Chiriac C."/>
            <person name="Salcher M."/>
            <person name="Ghai R."/>
            <person name="Kavagutti S V."/>
        </authorList>
    </citation>
    <scope>NUCLEOTIDE SEQUENCE</scope>
</reference>
<gene>
    <name evidence="1" type="ORF">UFOPK3376_03331</name>
</gene>
<evidence type="ECO:0000313" key="1">
    <source>
        <dbReference type="EMBL" id="CAB4899426.1"/>
    </source>
</evidence>
<protein>
    <submittedName>
        <fullName evidence="1">Unannotated protein</fullName>
    </submittedName>
</protein>
<accession>A0A6J7FVT7</accession>
<dbReference type="EMBL" id="CAFBLP010000174">
    <property type="protein sequence ID" value="CAB4899426.1"/>
    <property type="molecule type" value="Genomic_DNA"/>
</dbReference>
<organism evidence="1">
    <name type="scientific">freshwater metagenome</name>
    <dbReference type="NCBI Taxonomy" id="449393"/>
    <lineage>
        <taxon>unclassified sequences</taxon>
        <taxon>metagenomes</taxon>
        <taxon>ecological metagenomes</taxon>
    </lineage>
</organism>